<evidence type="ECO:0000256" key="2">
    <source>
        <dbReference type="ARBA" id="ARBA00007739"/>
    </source>
</evidence>
<evidence type="ECO:0000256" key="14">
    <source>
        <dbReference type="SAM" id="MobiDB-lite"/>
    </source>
</evidence>
<feature type="region of interest" description="Disordered" evidence="14">
    <location>
        <begin position="1"/>
        <end position="20"/>
    </location>
</feature>
<dbReference type="Pfam" id="PF00912">
    <property type="entry name" value="Transgly"/>
    <property type="match status" value="1"/>
</dbReference>
<dbReference type="GO" id="GO:0008360">
    <property type="term" value="P:regulation of cell shape"/>
    <property type="evidence" value="ECO:0007669"/>
    <property type="project" value="UniProtKB-KW"/>
</dbReference>
<comment type="caution">
    <text evidence="17">The sequence shown here is derived from an EMBL/GenBank/DDBJ whole genome shotgun (WGS) entry which is preliminary data.</text>
</comment>
<dbReference type="InterPro" id="IPR050396">
    <property type="entry name" value="Glycosyltr_51/Transpeptidase"/>
</dbReference>
<evidence type="ECO:0000256" key="3">
    <source>
        <dbReference type="ARBA" id="ARBA00022645"/>
    </source>
</evidence>
<name>A0A931B262_9ACTN</name>
<comment type="similarity">
    <text evidence="2">In the N-terminal section; belongs to the glycosyltransferase 51 family.</text>
</comment>
<dbReference type="GO" id="GO:0006508">
    <property type="term" value="P:proteolysis"/>
    <property type="evidence" value="ECO:0007669"/>
    <property type="project" value="UniProtKB-KW"/>
</dbReference>
<keyword evidence="6" id="KW-0808">Transferase</keyword>
<dbReference type="Gene3D" id="1.10.3810.10">
    <property type="entry name" value="Biosynthetic peptidoglycan transglycosylase-like"/>
    <property type="match status" value="1"/>
</dbReference>
<keyword evidence="10" id="KW-0511">Multifunctional enzyme</keyword>
<dbReference type="AlphaFoldDB" id="A0A931B262"/>
<evidence type="ECO:0000256" key="5">
    <source>
        <dbReference type="ARBA" id="ARBA00022676"/>
    </source>
</evidence>
<dbReference type="InterPro" id="IPR001460">
    <property type="entry name" value="PCN-bd_Tpept"/>
</dbReference>
<sequence length="702" mass="72523">MAAKRSPLSGTSPRESRGPGHKALLGVQLVGASALAGAIVAGIALPAVGGVGLSAKAAANDFNNLPGDLVVPTLSQASTIYDANGGVIATVYSRDRTSVLLSQIAPVMQNALVDIEDHRFYQHGAIDLQGTLRALLKDSSSGGVSQGGSTLTQQYVKNVFIEEAGDSAAGVAEATRQTAGRKIQELKYAIELEQKLSKQQILDNYLNITYFGGGAYGVEAAAELYFSKHASQLTLPEAALLAGLVQSPSAYDPVQNPASALTRRNEVLDAMASYGSISTAQAVQAKAQPLGLKVTTPKTGCIAAKAGDEFFCNYVEHVLLDDPAFGATSEARQALFDQGGLKIHTTLNPQDQAAEEQAMQNHIYSSDKAVAVSSMVQPGSGQILAMAQSRPFGTGTNQTEINYNVDAMHGGGEGFQTGSVFKAVTAATALSQGIPLSYPINSPASADYPAMTDCDGVVHPAVPGDQNDTTVPYGNIDMVKAMADSVNTYFVPLEAQAGLCNVVHMAQSLGLGNQGMMNAAGTGLEPLAQAQSLTLGVNDLTPLQIANAYASFAANGTYCSPTAITQVVDASGKSLTVPSGNCHQVLTPAVAQQVNTLLHSVVSDQGTGASVAIPYSDAGKTGTTNSEAQAWFAGYTTQVSDATVVTNPNYPLNSLNGVDIGGHSYDPAYGYETAGPIWHDAMIAAMSGQPNTALGFAPGPKN</sequence>
<evidence type="ECO:0000256" key="12">
    <source>
        <dbReference type="ARBA" id="ARBA00034000"/>
    </source>
</evidence>
<dbReference type="SUPFAM" id="SSF53955">
    <property type="entry name" value="Lysozyme-like"/>
    <property type="match status" value="1"/>
</dbReference>
<reference evidence="17" key="1">
    <citation type="submission" date="2020-11" db="EMBL/GenBank/DDBJ databases">
        <title>Isolation and identification of active actinomycetes.</title>
        <authorList>
            <person name="Yu B."/>
        </authorList>
    </citation>
    <scope>NUCLEOTIDE SEQUENCE</scope>
    <source>
        <strain evidence="17">NEAU-YB345</strain>
    </source>
</reference>
<evidence type="ECO:0000256" key="8">
    <source>
        <dbReference type="ARBA" id="ARBA00022960"/>
    </source>
</evidence>
<dbReference type="EMBL" id="JADPRT010000004">
    <property type="protein sequence ID" value="MBF9068891.1"/>
    <property type="molecule type" value="Genomic_DNA"/>
</dbReference>
<evidence type="ECO:0000256" key="1">
    <source>
        <dbReference type="ARBA" id="ARBA00007090"/>
    </source>
</evidence>
<keyword evidence="9" id="KW-0573">Peptidoglycan synthesis</keyword>
<dbReference type="PANTHER" id="PTHR32282:SF33">
    <property type="entry name" value="PEPTIDOGLYCAN GLYCOSYLTRANSFERASE"/>
    <property type="match status" value="1"/>
</dbReference>
<evidence type="ECO:0000259" key="16">
    <source>
        <dbReference type="Pfam" id="PF00912"/>
    </source>
</evidence>
<evidence type="ECO:0000256" key="7">
    <source>
        <dbReference type="ARBA" id="ARBA00022801"/>
    </source>
</evidence>
<dbReference type="GO" id="GO:0071555">
    <property type="term" value="P:cell wall organization"/>
    <property type="evidence" value="ECO:0007669"/>
    <property type="project" value="UniProtKB-KW"/>
</dbReference>
<evidence type="ECO:0000256" key="9">
    <source>
        <dbReference type="ARBA" id="ARBA00022984"/>
    </source>
</evidence>
<keyword evidence="19" id="KW-1185">Reference proteome</keyword>
<comment type="catalytic activity">
    <reaction evidence="13">
        <text>[GlcNAc-(1-&gt;4)-Mur2Ac(oyl-L-Ala-gamma-D-Glu-L-Lys-D-Ala-D-Ala)](n)-di-trans,octa-cis-undecaprenyl diphosphate + beta-D-GlcNAc-(1-&gt;4)-Mur2Ac(oyl-L-Ala-gamma-D-Glu-L-Lys-D-Ala-D-Ala)-di-trans,octa-cis-undecaprenyl diphosphate = [GlcNAc-(1-&gt;4)-Mur2Ac(oyl-L-Ala-gamma-D-Glu-L-Lys-D-Ala-D-Ala)](n+1)-di-trans,octa-cis-undecaprenyl diphosphate + di-trans,octa-cis-undecaprenyl diphosphate + H(+)</text>
        <dbReference type="Rhea" id="RHEA:23708"/>
        <dbReference type="Rhea" id="RHEA-COMP:9602"/>
        <dbReference type="Rhea" id="RHEA-COMP:9603"/>
        <dbReference type="ChEBI" id="CHEBI:15378"/>
        <dbReference type="ChEBI" id="CHEBI:58405"/>
        <dbReference type="ChEBI" id="CHEBI:60033"/>
        <dbReference type="ChEBI" id="CHEBI:78435"/>
        <dbReference type="EC" id="2.4.99.28"/>
    </reaction>
</comment>
<feature type="domain" description="Penicillin-binding protein transpeptidase" evidence="15">
    <location>
        <begin position="375"/>
        <end position="645"/>
    </location>
</feature>
<keyword evidence="3" id="KW-0121">Carboxypeptidase</keyword>
<evidence type="ECO:0000256" key="11">
    <source>
        <dbReference type="ARBA" id="ARBA00023316"/>
    </source>
</evidence>
<dbReference type="InterPro" id="IPR001264">
    <property type="entry name" value="Glyco_trans_51"/>
</dbReference>
<evidence type="ECO:0000313" key="18">
    <source>
        <dbReference type="EMBL" id="MBF9073345.1"/>
    </source>
</evidence>
<keyword evidence="11" id="KW-0961">Cell wall biogenesis/degradation</keyword>
<dbReference type="Pfam" id="PF00905">
    <property type="entry name" value="Transpeptidase"/>
    <property type="match status" value="1"/>
</dbReference>
<evidence type="ECO:0000259" key="15">
    <source>
        <dbReference type="Pfam" id="PF00905"/>
    </source>
</evidence>
<proteinExistence type="inferred from homology"/>
<gene>
    <name evidence="17" type="ORF">I2501_12745</name>
    <name evidence="18" type="ORF">I2501_35560</name>
</gene>
<dbReference type="PANTHER" id="PTHR32282">
    <property type="entry name" value="BINDING PROTEIN TRANSPEPTIDASE, PUTATIVE-RELATED"/>
    <property type="match status" value="1"/>
</dbReference>
<dbReference type="GO" id="GO:0008955">
    <property type="term" value="F:peptidoglycan glycosyltransferase activity"/>
    <property type="evidence" value="ECO:0007669"/>
    <property type="project" value="UniProtKB-EC"/>
</dbReference>
<dbReference type="FunFam" id="1.10.3810.10:FF:000001">
    <property type="entry name" value="Penicillin-binding protein 1A"/>
    <property type="match status" value="1"/>
</dbReference>
<dbReference type="GO" id="GO:0009002">
    <property type="term" value="F:serine-type D-Ala-D-Ala carboxypeptidase activity"/>
    <property type="evidence" value="ECO:0007669"/>
    <property type="project" value="UniProtKB-EC"/>
</dbReference>
<comment type="catalytic activity">
    <reaction evidence="12">
        <text>Preferential cleavage: (Ac)2-L-Lys-D-Ala-|-D-Ala. Also transpeptidation of peptidyl-alanyl moieties that are N-acyl substituents of D-alanine.</text>
        <dbReference type="EC" id="3.4.16.4"/>
    </reaction>
</comment>
<evidence type="ECO:0000256" key="13">
    <source>
        <dbReference type="ARBA" id="ARBA00049902"/>
    </source>
</evidence>
<dbReference type="InterPro" id="IPR012338">
    <property type="entry name" value="Beta-lactam/transpept-like"/>
</dbReference>
<evidence type="ECO:0000256" key="6">
    <source>
        <dbReference type="ARBA" id="ARBA00022679"/>
    </source>
</evidence>
<keyword evidence="7" id="KW-0378">Hydrolase</keyword>
<organism evidence="17 19">
    <name type="scientific">Streptacidiphilus fuscans</name>
    <dbReference type="NCBI Taxonomy" id="2789292"/>
    <lineage>
        <taxon>Bacteria</taxon>
        <taxon>Bacillati</taxon>
        <taxon>Actinomycetota</taxon>
        <taxon>Actinomycetes</taxon>
        <taxon>Kitasatosporales</taxon>
        <taxon>Streptomycetaceae</taxon>
        <taxon>Streptacidiphilus</taxon>
    </lineage>
</organism>
<dbReference type="EMBL" id="JADPRT010000022">
    <property type="protein sequence ID" value="MBF9073345.1"/>
    <property type="molecule type" value="Genomic_DNA"/>
</dbReference>
<keyword evidence="5" id="KW-0328">Glycosyltransferase</keyword>
<dbReference type="GO" id="GO:0030288">
    <property type="term" value="C:outer membrane-bounded periplasmic space"/>
    <property type="evidence" value="ECO:0007669"/>
    <property type="project" value="TreeGrafter"/>
</dbReference>
<evidence type="ECO:0000313" key="19">
    <source>
        <dbReference type="Proteomes" id="UP000657385"/>
    </source>
</evidence>
<protein>
    <submittedName>
        <fullName evidence="17">Penicillin-binding protein</fullName>
    </submittedName>
</protein>
<feature type="domain" description="Glycosyl transferase family 51" evidence="16">
    <location>
        <begin position="86"/>
        <end position="271"/>
    </location>
</feature>
<dbReference type="SUPFAM" id="SSF56601">
    <property type="entry name" value="beta-lactamase/transpeptidase-like"/>
    <property type="match status" value="1"/>
</dbReference>
<dbReference type="Proteomes" id="UP000657385">
    <property type="component" value="Unassembled WGS sequence"/>
</dbReference>
<dbReference type="InterPro" id="IPR036950">
    <property type="entry name" value="PBP_transglycosylase"/>
</dbReference>
<evidence type="ECO:0000256" key="10">
    <source>
        <dbReference type="ARBA" id="ARBA00023268"/>
    </source>
</evidence>
<comment type="similarity">
    <text evidence="1">In the C-terminal section; belongs to the transpeptidase family.</text>
</comment>
<evidence type="ECO:0000256" key="4">
    <source>
        <dbReference type="ARBA" id="ARBA00022670"/>
    </source>
</evidence>
<dbReference type="GO" id="GO:0008658">
    <property type="term" value="F:penicillin binding"/>
    <property type="evidence" value="ECO:0007669"/>
    <property type="project" value="InterPro"/>
</dbReference>
<keyword evidence="4" id="KW-0645">Protease</keyword>
<accession>A0A931B262</accession>
<dbReference type="InterPro" id="IPR023346">
    <property type="entry name" value="Lysozyme-like_dom_sf"/>
</dbReference>
<dbReference type="GO" id="GO:0009252">
    <property type="term" value="P:peptidoglycan biosynthetic process"/>
    <property type="evidence" value="ECO:0007669"/>
    <property type="project" value="UniProtKB-KW"/>
</dbReference>
<dbReference type="RefSeq" id="WP_196194026.1">
    <property type="nucleotide sequence ID" value="NZ_JADPRT010000004.1"/>
</dbReference>
<keyword evidence="8" id="KW-0133">Cell shape</keyword>
<evidence type="ECO:0000313" key="17">
    <source>
        <dbReference type="EMBL" id="MBF9068891.1"/>
    </source>
</evidence>
<dbReference type="Gene3D" id="3.40.710.10">
    <property type="entry name" value="DD-peptidase/beta-lactamase superfamily"/>
    <property type="match status" value="1"/>
</dbReference>